<accession>A0A3P8VS42</accession>
<keyword evidence="3" id="KW-1185">Reference proteome</keyword>
<protein>
    <submittedName>
        <fullName evidence="2">Uncharacterized protein</fullName>
    </submittedName>
</protein>
<evidence type="ECO:0000313" key="2">
    <source>
        <dbReference type="Ensembl" id="ENSCSEP00000018018.1"/>
    </source>
</evidence>
<keyword evidence="1" id="KW-0732">Signal</keyword>
<feature type="chain" id="PRO_5018059047" evidence="1">
    <location>
        <begin position="23"/>
        <end position="192"/>
    </location>
</feature>
<sequence>LQRLILVLSGWLSYHGCTVIWAAPSSSSPSSRWSSSVNSMKRTGLNTQVVTSNTFFSRMTAKTVKTEEYFYERCGICLGYYFLARLLYSTLYMLQTKLTVTVLPIGSLVQSPQTGKYIISCQHSLRACLTSGLLEASRTRKVPSGVSFIFSFTSSLQTHFSKDAIFDLFDKDLSGKTINTVDGDSYNKLMHL</sequence>
<dbReference type="InParanoid" id="A0A3P8VS42"/>
<reference evidence="2" key="2">
    <citation type="submission" date="2025-08" db="UniProtKB">
        <authorList>
            <consortium name="Ensembl"/>
        </authorList>
    </citation>
    <scope>IDENTIFICATION</scope>
</reference>
<evidence type="ECO:0000256" key="1">
    <source>
        <dbReference type="SAM" id="SignalP"/>
    </source>
</evidence>
<feature type="signal peptide" evidence="1">
    <location>
        <begin position="1"/>
        <end position="22"/>
    </location>
</feature>
<proteinExistence type="predicted"/>
<name>A0A3P8VS42_CYNSE</name>
<dbReference type="Ensembl" id="ENSCSET00000018239.1">
    <property type="protein sequence ID" value="ENSCSEP00000018018.1"/>
    <property type="gene ID" value="ENSCSEG00000011524.1"/>
</dbReference>
<reference evidence="2" key="3">
    <citation type="submission" date="2025-09" db="UniProtKB">
        <authorList>
            <consortium name="Ensembl"/>
        </authorList>
    </citation>
    <scope>IDENTIFICATION</scope>
</reference>
<dbReference type="AlphaFoldDB" id="A0A3P8VS42"/>
<organism evidence="2 3">
    <name type="scientific">Cynoglossus semilaevis</name>
    <name type="common">Tongue sole</name>
    <dbReference type="NCBI Taxonomy" id="244447"/>
    <lineage>
        <taxon>Eukaryota</taxon>
        <taxon>Metazoa</taxon>
        <taxon>Chordata</taxon>
        <taxon>Craniata</taxon>
        <taxon>Vertebrata</taxon>
        <taxon>Euteleostomi</taxon>
        <taxon>Actinopterygii</taxon>
        <taxon>Neopterygii</taxon>
        <taxon>Teleostei</taxon>
        <taxon>Neoteleostei</taxon>
        <taxon>Acanthomorphata</taxon>
        <taxon>Carangaria</taxon>
        <taxon>Pleuronectiformes</taxon>
        <taxon>Pleuronectoidei</taxon>
        <taxon>Cynoglossidae</taxon>
        <taxon>Cynoglossinae</taxon>
        <taxon>Cynoglossus</taxon>
    </lineage>
</organism>
<dbReference type="STRING" id="244447.ENSCSEP00000018018"/>
<evidence type="ECO:0000313" key="3">
    <source>
        <dbReference type="Proteomes" id="UP000265120"/>
    </source>
</evidence>
<dbReference type="Proteomes" id="UP000265120">
    <property type="component" value="Chromosome 20"/>
</dbReference>
<reference evidence="2 3" key="1">
    <citation type="journal article" date="2014" name="Nat. Genet.">
        <title>Whole-genome sequence of a flatfish provides insights into ZW sex chromosome evolution and adaptation to a benthic lifestyle.</title>
        <authorList>
            <person name="Chen S."/>
            <person name="Zhang G."/>
            <person name="Shao C."/>
            <person name="Huang Q."/>
            <person name="Liu G."/>
            <person name="Zhang P."/>
            <person name="Song W."/>
            <person name="An N."/>
            <person name="Chalopin D."/>
            <person name="Volff J.N."/>
            <person name="Hong Y."/>
            <person name="Li Q."/>
            <person name="Sha Z."/>
            <person name="Zhou H."/>
            <person name="Xie M."/>
            <person name="Yu Q."/>
            <person name="Liu Y."/>
            <person name="Xiang H."/>
            <person name="Wang N."/>
            <person name="Wu K."/>
            <person name="Yang C."/>
            <person name="Zhou Q."/>
            <person name="Liao X."/>
            <person name="Yang L."/>
            <person name="Hu Q."/>
            <person name="Zhang J."/>
            <person name="Meng L."/>
            <person name="Jin L."/>
            <person name="Tian Y."/>
            <person name="Lian J."/>
            <person name="Yang J."/>
            <person name="Miao G."/>
            <person name="Liu S."/>
            <person name="Liang Z."/>
            <person name="Yan F."/>
            <person name="Li Y."/>
            <person name="Sun B."/>
            <person name="Zhang H."/>
            <person name="Zhang J."/>
            <person name="Zhu Y."/>
            <person name="Du M."/>
            <person name="Zhao Y."/>
            <person name="Schartl M."/>
            <person name="Tang Q."/>
            <person name="Wang J."/>
        </authorList>
    </citation>
    <scope>NUCLEOTIDE SEQUENCE</scope>
</reference>